<gene>
    <name evidence="2" type="ORF">GmarT_01620</name>
</gene>
<name>A0ABX5YFA5_9PLAN</name>
<keyword evidence="1" id="KW-0472">Membrane</keyword>
<dbReference type="EMBL" id="CP042910">
    <property type="protein sequence ID" value="QEG14329.1"/>
    <property type="molecule type" value="Genomic_DNA"/>
</dbReference>
<protein>
    <submittedName>
        <fullName evidence="2">GDSL-like Lipase/Acylhydrolase</fullName>
    </submittedName>
</protein>
<evidence type="ECO:0000313" key="2">
    <source>
        <dbReference type="EMBL" id="QEG14329.1"/>
    </source>
</evidence>
<feature type="transmembrane region" description="Helical" evidence="1">
    <location>
        <begin position="45"/>
        <end position="66"/>
    </location>
</feature>
<accession>A0ABX5YFA5</accession>
<evidence type="ECO:0000256" key="1">
    <source>
        <dbReference type="SAM" id="Phobius"/>
    </source>
</evidence>
<evidence type="ECO:0000313" key="3">
    <source>
        <dbReference type="Proteomes" id="UP000322887"/>
    </source>
</evidence>
<dbReference type="PANTHER" id="PTHR30383">
    <property type="entry name" value="THIOESTERASE 1/PROTEASE 1/LYSOPHOSPHOLIPASE L1"/>
    <property type="match status" value="1"/>
</dbReference>
<proteinExistence type="predicted"/>
<reference evidence="2 3" key="1">
    <citation type="submission" date="2019-08" db="EMBL/GenBank/DDBJ databases">
        <title>Deep-cultivation of Planctomycetes and their phenomic and genomic characterization uncovers novel biology.</title>
        <authorList>
            <person name="Wiegand S."/>
            <person name="Jogler M."/>
            <person name="Boedeker C."/>
            <person name="Pinto D."/>
            <person name="Vollmers J."/>
            <person name="Rivas-Marin E."/>
            <person name="Kohn T."/>
            <person name="Peeters S.H."/>
            <person name="Heuer A."/>
            <person name="Rast P."/>
            <person name="Oberbeckmann S."/>
            <person name="Bunk B."/>
            <person name="Jeske O."/>
            <person name="Meyerdierks A."/>
            <person name="Storesund J.E."/>
            <person name="Kallscheuer N."/>
            <person name="Luecker S."/>
            <person name="Lage O.M."/>
            <person name="Pohl T."/>
            <person name="Merkel B.J."/>
            <person name="Hornburger P."/>
            <person name="Mueller R.-W."/>
            <person name="Bruemmer F."/>
            <person name="Labrenz M."/>
            <person name="Spormann A.M."/>
            <person name="Op den Camp H."/>
            <person name="Overmann J."/>
            <person name="Amann R."/>
            <person name="Jetten M.S.M."/>
            <person name="Mascher T."/>
            <person name="Medema M.H."/>
            <person name="Devos D.P."/>
            <person name="Kaster A.-K."/>
            <person name="Ovreas L."/>
            <person name="Rohde M."/>
            <person name="Galperin M.Y."/>
            <person name="Jogler C."/>
        </authorList>
    </citation>
    <scope>NUCLEOTIDE SEQUENCE [LARGE SCALE GENOMIC DNA]</scope>
    <source>
        <strain evidence="2 3">DSM 8797</strain>
    </source>
</reference>
<dbReference type="Proteomes" id="UP000322887">
    <property type="component" value="Chromosome"/>
</dbReference>
<keyword evidence="1" id="KW-1133">Transmembrane helix</keyword>
<keyword evidence="3" id="KW-1185">Reference proteome</keyword>
<keyword evidence="1" id="KW-0812">Transmembrane</keyword>
<sequence>MPPDRMNVLRSPALLSCKTEIFAMPPACHPKSDPLVNTRRTRHPLLFRGAAILLGLSLLVVLELALRLCGVQPLPDSQDPYVSFRSDATLFNKDPSGTSFQTAPERIDFFRPQSFPVHKSADTFRIFVLGGSTVQGRPYAVETSFSTWLKINLQAAQPERNFEVINCGGVSYASYRLVPILRETLQYQPDLFIVYTGHNEFLEERSYGDLKQSTPIYLTVQNSLRELRIASLMQRILPGAREDHMNSNKTVLPADVNARLDFQKGLEGYHRDPKTRRGIIDHFKYNVRQMILLAKQADIPLVLANPVSNLKNCPPFKCEFENGLSQEQQDQLVACWNAANDCEWSEADRKMQLWEEAVHIDHQHAGLLYSVGKACEHLQRFPEAKSWLTKAKEEDICPLRILEPMHDSLFDLSQEFNVPLVDIRSLVEQQTPDGIPGSEWLVDHVHPSIEGHQLIADALFENLVSIQFFPQPAHWQSNRDQLRQAHLNSLPEEYFLRGALRSRRLEGWSRGRSQKIPPDSNQSTVQ</sequence>
<dbReference type="Gene3D" id="3.40.50.1110">
    <property type="entry name" value="SGNH hydrolase"/>
    <property type="match status" value="1"/>
</dbReference>
<dbReference type="SUPFAM" id="SSF52266">
    <property type="entry name" value="SGNH hydrolase"/>
    <property type="match status" value="1"/>
</dbReference>
<dbReference type="InterPro" id="IPR036514">
    <property type="entry name" value="SGNH_hydro_sf"/>
</dbReference>
<organism evidence="2 3">
    <name type="scientific">Gimesia maris</name>
    <dbReference type="NCBI Taxonomy" id="122"/>
    <lineage>
        <taxon>Bacteria</taxon>
        <taxon>Pseudomonadati</taxon>
        <taxon>Planctomycetota</taxon>
        <taxon>Planctomycetia</taxon>
        <taxon>Planctomycetales</taxon>
        <taxon>Planctomycetaceae</taxon>
        <taxon>Gimesia</taxon>
    </lineage>
</organism>
<dbReference type="PANTHER" id="PTHR30383:SF5">
    <property type="entry name" value="SGNH HYDROLASE-TYPE ESTERASE DOMAIN-CONTAINING PROTEIN"/>
    <property type="match status" value="1"/>
</dbReference>
<dbReference type="InterPro" id="IPR051532">
    <property type="entry name" value="Ester_Hydrolysis_Enzymes"/>
</dbReference>